<dbReference type="InterPro" id="IPR012340">
    <property type="entry name" value="NA-bd_OB-fold"/>
</dbReference>
<reference evidence="2" key="3">
    <citation type="submission" date="2002-02" db="EMBL/GenBank/DDBJ databases">
        <authorList>
            <person name="Town C.D."/>
            <person name="Kaul S."/>
        </authorList>
    </citation>
    <scope>NUCLEOTIDE SEQUENCE</scope>
</reference>
<protein>
    <submittedName>
        <fullName evidence="2">Putative replication protein A1</fullName>
    </submittedName>
</protein>
<dbReference type="InterPro" id="IPR003871">
    <property type="entry name" value="RFA1B/D_OB_1st"/>
</dbReference>
<organism evidence="2">
    <name type="scientific">Arabidopsis thaliana</name>
    <name type="common">Mouse-ear cress</name>
    <dbReference type="NCBI Taxonomy" id="3702"/>
    <lineage>
        <taxon>Eukaryota</taxon>
        <taxon>Viridiplantae</taxon>
        <taxon>Streptophyta</taxon>
        <taxon>Embryophyta</taxon>
        <taxon>Tracheophyta</taxon>
        <taxon>Spermatophyta</taxon>
        <taxon>Magnoliopsida</taxon>
        <taxon>eudicotyledons</taxon>
        <taxon>Gunneridae</taxon>
        <taxon>Pentapetalae</taxon>
        <taxon>rosids</taxon>
        <taxon>malvids</taxon>
        <taxon>Brassicales</taxon>
        <taxon>Brassicaceae</taxon>
        <taxon>Camelineae</taxon>
        <taxon>Arabidopsis</taxon>
    </lineage>
</organism>
<dbReference type="AlphaFoldDB" id="Q9SKJ1"/>
<dbReference type="PIR" id="D84497">
    <property type="entry name" value="D84497"/>
</dbReference>
<proteinExistence type="predicted"/>
<dbReference type="Gene3D" id="2.40.50.140">
    <property type="entry name" value="Nucleic acid-binding proteins"/>
    <property type="match status" value="1"/>
</dbReference>
<reference key="1">
    <citation type="journal article" date="1999" name="Nature">
        <title>Sequence and analysis of chromosome 2 of the plant Arabidopsis thaliana.</title>
        <authorList>
            <person name="Lin X."/>
            <person name="Kaul S."/>
            <person name="Rounsley S."/>
            <person name="Shea T.P."/>
            <person name="Benito M.I."/>
            <person name="Town C.D."/>
            <person name="Fujii C.Y."/>
            <person name="Mason T."/>
            <person name="Bowman C.L."/>
            <person name="Barnstead M."/>
            <person name="Feldblyum T.V."/>
            <person name="Buell C.R."/>
            <person name="Ketchum K.A."/>
            <person name="Lee J."/>
            <person name="Ronning C.M."/>
            <person name="Koo H.L."/>
            <person name="Moffat K.S."/>
            <person name="Cronin L.A."/>
            <person name="Shen M."/>
            <person name="Pai G."/>
            <person name="Van Aken S."/>
            <person name="Umayam L."/>
            <person name="Tallon L.J."/>
            <person name="Gill J.E."/>
            <person name="Adams M.D."/>
            <person name="Carrera A.J."/>
            <person name="Creasy T.H."/>
            <person name="Goodman H.M."/>
            <person name="Somerville C.R."/>
            <person name="Copenhaver G.P."/>
            <person name="Preuss D."/>
            <person name="Nierman W.C."/>
            <person name="White O."/>
            <person name="Eisen J.A."/>
            <person name="Salzberg S.L."/>
            <person name="Fraser C.M."/>
            <person name="Venter J.C."/>
        </authorList>
    </citation>
    <scope>NUCLEOTIDE SEQUENCE [LARGE SCALE GENOMIC DNA]</scope>
    <source>
        <strain>cv. Columbia</strain>
    </source>
</reference>
<dbReference type="SUPFAM" id="SSF50249">
    <property type="entry name" value="Nucleic acid-binding proteins"/>
    <property type="match status" value="1"/>
</dbReference>
<dbReference type="Pfam" id="PF02721">
    <property type="entry name" value="DUF223"/>
    <property type="match status" value="1"/>
</dbReference>
<evidence type="ECO:0000313" key="2">
    <source>
        <dbReference type="EMBL" id="AAD26919.1"/>
    </source>
</evidence>
<dbReference type="CDD" id="cd04480">
    <property type="entry name" value="RPA1_DBD_A_like"/>
    <property type="match status" value="1"/>
</dbReference>
<name>Q9SKJ1_ARATH</name>
<evidence type="ECO:0000259" key="1">
    <source>
        <dbReference type="Pfam" id="PF02721"/>
    </source>
</evidence>
<accession>Q9SKJ1</accession>
<sequence>MAYFDGICDLSPFITGWTICVMVLRTYKRFYRDNAFELRVVFVDEWGIQIEAIIERYFSQCYFDKLKENQWKEIATFRVIPNSGIVRAITHYYMIEFMEATSVISSDPRGTAFLTDSHLLTTLLKTPFIPILWSIWLVHSSISDV</sequence>
<feature type="domain" description="Replication protein A 70 kDa DNA-binding subunit B/D first OB fold" evidence="1">
    <location>
        <begin position="4"/>
        <end position="105"/>
    </location>
</feature>
<reference evidence="2" key="2">
    <citation type="submission" date="2000-03" db="EMBL/GenBank/DDBJ databases">
        <authorList>
            <person name="Lin X."/>
            <person name="Kaul S."/>
            <person name="Shea T.P."/>
            <person name="Fujii C.Y."/>
            <person name="Shen M."/>
            <person name="VanAken S.E."/>
            <person name="Barnstead M.E."/>
            <person name="Mason T.M."/>
            <person name="Bowman C.L."/>
            <person name="Ronning C.M."/>
            <person name="Benito M.-I."/>
            <person name="Carrera A.J."/>
            <person name="Creasy T.H."/>
            <person name="Buell C.R."/>
            <person name="Town C.D."/>
            <person name="Nierman W.C."/>
            <person name="Fraser C.M."/>
            <person name="Venter J.C."/>
        </authorList>
    </citation>
    <scope>NUCLEOTIDE SEQUENCE</scope>
</reference>
<dbReference type="EMBL" id="AC006419">
    <property type="protein sequence ID" value="AAD26919.1"/>
    <property type="molecule type" value="Genomic_DNA"/>
</dbReference>